<dbReference type="AlphaFoldDB" id="I0IPY1"/>
<evidence type="ECO:0000313" key="13">
    <source>
        <dbReference type="Proteomes" id="UP000007382"/>
    </source>
</evidence>
<feature type="domain" description="Alpha-D-phosphohexomutase C-terminal" evidence="8">
    <location>
        <begin position="384"/>
        <end position="452"/>
    </location>
</feature>
<dbReference type="Pfam" id="PF02879">
    <property type="entry name" value="PGM_PMM_II"/>
    <property type="match status" value="1"/>
</dbReference>
<dbReference type="PANTHER" id="PTHR43771:SF2">
    <property type="entry name" value="PHOSPHOMANNOMUTASE_PHOSPHOGLUCOMUTASE"/>
    <property type="match status" value="1"/>
</dbReference>
<reference evidence="12 13" key="1">
    <citation type="journal article" date="2012" name="J. Bacteriol.">
        <title>Complete Genome Sequence of Leptospirillum ferrooxidans Strain C2-3, Isolated from a Fresh Volcanic Ash Deposit on the Island of Miyake, Japan.</title>
        <authorList>
            <person name="Fujimura R."/>
            <person name="Sato Y."/>
            <person name="Nishizawa T."/>
            <person name="Oshima K."/>
            <person name="Kim S.-W."/>
            <person name="Hattori M."/>
            <person name="Kamijo T."/>
            <person name="Ohta H."/>
        </authorList>
    </citation>
    <scope>NUCLEOTIDE SEQUENCE [LARGE SCALE GENOMIC DNA]</scope>
    <source>
        <strain evidence="12 13">C2-3</strain>
    </source>
</reference>
<dbReference type="PROSITE" id="PS00710">
    <property type="entry name" value="PGM_PMM"/>
    <property type="match status" value="1"/>
</dbReference>
<dbReference type="PANTHER" id="PTHR43771">
    <property type="entry name" value="PHOSPHOMANNOMUTASE"/>
    <property type="match status" value="1"/>
</dbReference>
<keyword evidence="3" id="KW-0597">Phosphoprotein</keyword>
<organism evidence="12 13">
    <name type="scientific">Leptospirillum ferrooxidans (strain C2-3)</name>
    <dbReference type="NCBI Taxonomy" id="1162668"/>
    <lineage>
        <taxon>Bacteria</taxon>
        <taxon>Pseudomonadati</taxon>
        <taxon>Nitrospirota</taxon>
        <taxon>Nitrospiria</taxon>
        <taxon>Nitrospirales</taxon>
        <taxon>Nitrospiraceae</taxon>
        <taxon>Leptospirillum</taxon>
    </lineage>
</organism>
<dbReference type="Pfam" id="PF02880">
    <property type="entry name" value="PGM_PMM_III"/>
    <property type="match status" value="1"/>
</dbReference>
<evidence type="ECO:0000256" key="1">
    <source>
        <dbReference type="ARBA" id="ARBA00001946"/>
    </source>
</evidence>
<evidence type="ECO:0000256" key="4">
    <source>
        <dbReference type="ARBA" id="ARBA00022723"/>
    </source>
</evidence>
<evidence type="ECO:0000259" key="8">
    <source>
        <dbReference type="Pfam" id="PF00408"/>
    </source>
</evidence>
<feature type="domain" description="Alpha-D-phosphohexomutase alpha/beta/alpha" evidence="9">
    <location>
        <begin position="8"/>
        <end position="136"/>
    </location>
</feature>
<keyword evidence="5 7" id="KW-0460">Magnesium</keyword>
<evidence type="ECO:0000256" key="6">
    <source>
        <dbReference type="ARBA" id="ARBA00023235"/>
    </source>
</evidence>
<feature type="domain" description="Alpha-D-phosphohexomutase alpha/beta/alpha" evidence="11">
    <location>
        <begin position="264"/>
        <end position="372"/>
    </location>
</feature>
<evidence type="ECO:0000259" key="10">
    <source>
        <dbReference type="Pfam" id="PF02879"/>
    </source>
</evidence>
<dbReference type="eggNOG" id="COG1109">
    <property type="taxonomic scope" value="Bacteria"/>
</dbReference>
<evidence type="ECO:0000256" key="3">
    <source>
        <dbReference type="ARBA" id="ARBA00022553"/>
    </source>
</evidence>
<reference evidence="13" key="2">
    <citation type="submission" date="2012-03" db="EMBL/GenBank/DDBJ databases">
        <title>The complete genome sequence of the pioneer microbe on fresh volcanic deposit, Leptospirillum ferrooxidans strain C2-3.</title>
        <authorList>
            <person name="Fujimura R."/>
            <person name="Sato Y."/>
            <person name="Nishizawa T."/>
            <person name="Nanba K."/>
            <person name="Oshima K."/>
            <person name="Hattori M."/>
            <person name="Kamijo T."/>
            <person name="Ohta H."/>
        </authorList>
    </citation>
    <scope>NUCLEOTIDE SEQUENCE [LARGE SCALE GENOMIC DNA]</scope>
    <source>
        <strain evidence="13">C2-3</strain>
    </source>
</reference>
<keyword evidence="4 7" id="KW-0479">Metal-binding</keyword>
<dbReference type="Proteomes" id="UP000007382">
    <property type="component" value="Chromosome"/>
</dbReference>
<dbReference type="InterPro" id="IPR005846">
    <property type="entry name" value="A-D-PHexomutase_a/b/a-III"/>
</dbReference>
<comment type="cofactor">
    <cofactor evidence="1">
        <name>Mg(2+)</name>
        <dbReference type="ChEBI" id="CHEBI:18420"/>
    </cofactor>
</comment>
<dbReference type="InterPro" id="IPR005841">
    <property type="entry name" value="Alpha-D-phosphohexomutase_SF"/>
</dbReference>
<dbReference type="CDD" id="cd03089">
    <property type="entry name" value="PMM_PGM"/>
    <property type="match status" value="1"/>
</dbReference>
<dbReference type="SUPFAM" id="SSF53738">
    <property type="entry name" value="Phosphoglucomutase, first 3 domains"/>
    <property type="match status" value="3"/>
</dbReference>
<dbReference type="Gene3D" id="3.30.310.50">
    <property type="entry name" value="Alpha-D-phosphohexomutase, C-terminal domain"/>
    <property type="match status" value="1"/>
</dbReference>
<dbReference type="InterPro" id="IPR016066">
    <property type="entry name" value="A-D-PHexomutase_CS"/>
</dbReference>
<dbReference type="PRINTS" id="PR00509">
    <property type="entry name" value="PGMPMM"/>
</dbReference>
<dbReference type="InterPro" id="IPR005844">
    <property type="entry name" value="A-D-PHexomutase_a/b/a-I"/>
</dbReference>
<evidence type="ECO:0000313" key="12">
    <source>
        <dbReference type="EMBL" id="BAM07330.1"/>
    </source>
</evidence>
<evidence type="ECO:0000259" key="11">
    <source>
        <dbReference type="Pfam" id="PF02880"/>
    </source>
</evidence>
<protein>
    <submittedName>
        <fullName evidence="12">Putative phosphomannomutase</fullName>
    </submittedName>
</protein>
<evidence type="ECO:0000256" key="2">
    <source>
        <dbReference type="ARBA" id="ARBA00010231"/>
    </source>
</evidence>
<accession>I0IPY1</accession>
<dbReference type="EMBL" id="AP012342">
    <property type="protein sequence ID" value="BAM07330.1"/>
    <property type="molecule type" value="Genomic_DNA"/>
</dbReference>
<gene>
    <name evidence="12" type="ordered locus">LFE_1649</name>
</gene>
<dbReference type="SUPFAM" id="SSF55957">
    <property type="entry name" value="Phosphoglucomutase, C-terminal domain"/>
    <property type="match status" value="1"/>
</dbReference>
<dbReference type="InterPro" id="IPR005843">
    <property type="entry name" value="A-D-PHexomutase_C"/>
</dbReference>
<evidence type="ECO:0000256" key="5">
    <source>
        <dbReference type="ARBA" id="ARBA00022842"/>
    </source>
</evidence>
<proteinExistence type="inferred from homology"/>
<dbReference type="OrthoDB" id="9806956at2"/>
<evidence type="ECO:0000259" key="9">
    <source>
        <dbReference type="Pfam" id="PF02878"/>
    </source>
</evidence>
<dbReference type="HOGENOM" id="CLU_016950_9_1_0"/>
<dbReference type="GO" id="GO:0000287">
    <property type="term" value="F:magnesium ion binding"/>
    <property type="evidence" value="ECO:0007669"/>
    <property type="project" value="InterPro"/>
</dbReference>
<dbReference type="GO" id="GO:0005975">
    <property type="term" value="P:carbohydrate metabolic process"/>
    <property type="evidence" value="ECO:0007669"/>
    <property type="project" value="InterPro"/>
</dbReference>
<dbReference type="GO" id="GO:0016868">
    <property type="term" value="F:intramolecular phosphotransferase activity"/>
    <property type="evidence" value="ECO:0007669"/>
    <property type="project" value="InterPro"/>
</dbReference>
<keyword evidence="13" id="KW-1185">Reference proteome</keyword>
<comment type="similarity">
    <text evidence="2 7">Belongs to the phosphohexose mutase family.</text>
</comment>
<sequence>MLKNLPSRIFREYDIRGVAETELTDEIIDAIGTAYGQMVLECGGKTISIGRDVRVSSERILKSFSEAITRLGIHILDIGIVPTPLLYFSLFHLPVDGGVMITASHNPPQDNGLKLAIGQETIHGSRIMEIRERIERPSAPPSVEKKGLIRPVPVRNSYISEIRERTSPLPAFMGRPIRAVIDCGNGTGGLVARDLYNALGVRTELLFERPDGNFPNHHPDPSVPENLETLIAEVIKQKADIGIAFDGDSDRIGVVTGKGEILYGDQLMVLFSEQVLKRNPGAMIISEVKASKVLYDEIARMGGKPLMWKAGHSVIKAKMKEEGAPLAGEMSGHIFFKDGYFGFDDALYAGVRILQFMVEKQKSLSELLSGIPKTANTPELRMDCPDALKFKLVDTLKSLLRDSGSSFVDIDGVRVEYPDGWGLVRASNTQPALVLRFEGPTVERRDEIRNNIESMLQKAKELMVGENPAINTF</sequence>
<dbReference type="RefSeq" id="WP_014449815.1">
    <property type="nucleotide sequence ID" value="NC_017094.1"/>
</dbReference>
<evidence type="ECO:0000256" key="7">
    <source>
        <dbReference type="RuleBase" id="RU004326"/>
    </source>
</evidence>
<name>I0IPY1_LEPFC</name>
<feature type="domain" description="Alpha-D-phosphohexomutase alpha/beta/alpha" evidence="10">
    <location>
        <begin position="157"/>
        <end position="259"/>
    </location>
</feature>
<dbReference type="Pfam" id="PF02878">
    <property type="entry name" value="PGM_PMM_I"/>
    <property type="match status" value="1"/>
</dbReference>
<dbReference type="InterPro" id="IPR005845">
    <property type="entry name" value="A-D-PHexomutase_a/b/a-II"/>
</dbReference>
<dbReference type="Gene3D" id="3.40.120.10">
    <property type="entry name" value="Alpha-D-Glucose-1,6-Bisphosphate, subunit A, domain 3"/>
    <property type="match status" value="3"/>
</dbReference>
<dbReference type="KEGG" id="lfc:LFE_1649"/>
<dbReference type="InterPro" id="IPR016055">
    <property type="entry name" value="A-D-PHexomutase_a/b/a-I/II/III"/>
</dbReference>
<dbReference type="Pfam" id="PF00408">
    <property type="entry name" value="PGM_PMM_IV"/>
    <property type="match status" value="1"/>
</dbReference>
<dbReference type="STRING" id="1162668.LFE_1649"/>
<dbReference type="InterPro" id="IPR036900">
    <property type="entry name" value="A-D-PHexomutase_C_sf"/>
</dbReference>
<dbReference type="PATRIC" id="fig|1162668.3.peg.1962"/>
<keyword evidence="6" id="KW-0413">Isomerase</keyword>